<reference evidence="3" key="1">
    <citation type="submission" date="2010-08" db="EMBL/GenBank/DDBJ databases">
        <authorList>
            <consortium name="Caenorhabditis japonica Sequencing Consortium"/>
            <person name="Wilson R.K."/>
        </authorList>
    </citation>
    <scope>NUCLEOTIDE SEQUENCE [LARGE SCALE GENOMIC DNA]</scope>
    <source>
        <strain evidence="3">DF5081</strain>
    </source>
</reference>
<evidence type="ECO:0000313" key="2">
    <source>
        <dbReference type="EnsemblMetazoa" id="CJA02244a.1"/>
    </source>
</evidence>
<dbReference type="PANTHER" id="PTHR47405:SF4">
    <property type="entry name" value="SERPENTINE RECEPTOR, CLASS H"/>
    <property type="match status" value="1"/>
</dbReference>
<evidence type="ECO:0000313" key="3">
    <source>
        <dbReference type="Proteomes" id="UP000005237"/>
    </source>
</evidence>
<feature type="transmembrane region" description="Helical" evidence="1">
    <location>
        <begin position="112"/>
        <end position="137"/>
    </location>
</feature>
<dbReference type="EnsemblMetazoa" id="CJA02244a.1">
    <property type="protein sequence ID" value="CJA02244a.1"/>
    <property type="gene ID" value="WBGene00121449"/>
</dbReference>
<feature type="transmembrane region" description="Helical" evidence="1">
    <location>
        <begin position="386"/>
        <end position="405"/>
    </location>
</feature>
<feature type="transmembrane region" description="Helical" evidence="1">
    <location>
        <begin position="344"/>
        <end position="365"/>
    </location>
</feature>
<name>A0A8R1HK85_CAEJA</name>
<dbReference type="Pfam" id="PF10318">
    <property type="entry name" value="7TM_GPCR_Srh"/>
    <property type="match status" value="2"/>
</dbReference>
<sequence length="548" mass="63203">MGIGAEYSTLLFQAFIIILSLTGVSIVSLFMFRMKAATQHVEMSRLKCVVCNLNHLFYMLTIVLVTLTVSIYSDLKYQKEYKQNIEKRTFKFDDYMWCDNCFFFKFDSLLTISFFIVAYCSITLGCIICILAAYLTFKTLKSKSIRLSRRTKSVQRNILYSLMVAVFVHIVLIVIPLAIYFLSNFIRIFVHDLGNWAVLMLQEHGSMSTLAMILTNKVMRKGTVELFSIETCKSTKKTFPTSVQSVQYKRPMLNATCQVDEPTHFHVAHYACALFSVPIYIVAFLVMILKCAGSFKTYRNYLAVHIFLGFVLEIHMGFALKLIIPFPLPIMCSMGIEDEYSIFMFQAFIIILALTGLSTVSLFIFRMNAATQHVEISRLKVVTCNLNYLLYLVAIILSALAVSIYSDLKYQKEYKHNIEMKTFQFSAYIWCDNCFFFKFDSLLTISFFIVAYCSMILGCIICLLAAYLTFETLNSNSIRLSARTKSVQRNIMYSLIVAVFVHMVLIVIPLAIYFVSNFIQIYIQDWRKQPPWRRESAENCERVTDVTL</sequence>
<keyword evidence="1" id="KW-1133">Transmembrane helix</keyword>
<accession>A0A8R1HK85</accession>
<proteinExistence type="predicted"/>
<keyword evidence="1" id="KW-0812">Transmembrane</keyword>
<feature type="transmembrane region" description="Helical" evidence="1">
    <location>
        <begin position="445"/>
        <end position="470"/>
    </location>
</feature>
<feature type="transmembrane region" description="Helical" evidence="1">
    <location>
        <begin position="301"/>
        <end position="324"/>
    </location>
</feature>
<feature type="transmembrane region" description="Helical" evidence="1">
    <location>
        <begin position="268"/>
        <end position="289"/>
    </location>
</feature>
<feature type="transmembrane region" description="Helical" evidence="1">
    <location>
        <begin position="53"/>
        <end position="72"/>
    </location>
</feature>
<feature type="transmembrane region" description="Helical" evidence="1">
    <location>
        <begin position="12"/>
        <end position="32"/>
    </location>
</feature>
<reference evidence="2" key="2">
    <citation type="submission" date="2022-06" db="UniProtKB">
        <authorList>
            <consortium name="EnsemblMetazoa"/>
        </authorList>
    </citation>
    <scope>IDENTIFICATION</scope>
    <source>
        <strain evidence="2">DF5081</strain>
    </source>
</reference>
<evidence type="ECO:0000256" key="1">
    <source>
        <dbReference type="SAM" id="Phobius"/>
    </source>
</evidence>
<protein>
    <submittedName>
        <fullName evidence="2">Uncharacterized protein</fullName>
    </submittedName>
</protein>
<dbReference type="AlphaFoldDB" id="A0A8R1HK85"/>
<keyword evidence="1" id="KW-0472">Membrane</keyword>
<organism evidence="2 3">
    <name type="scientific">Caenorhabditis japonica</name>
    <dbReference type="NCBI Taxonomy" id="281687"/>
    <lineage>
        <taxon>Eukaryota</taxon>
        <taxon>Metazoa</taxon>
        <taxon>Ecdysozoa</taxon>
        <taxon>Nematoda</taxon>
        <taxon>Chromadorea</taxon>
        <taxon>Rhabditida</taxon>
        <taxon>Rhabditina</taxon>
        <taxon>Rhabditomorpha</taxon>
        <taxon>Rhabditoidea</taxon>
        <taxon>Rhabditidae</taxon>
        <taxon>Peloderinae</taxon>
        <taxon>Caenorhabditis</taxon>
    </lineage>
</organism>
<keyword evidence="3" id="KW-1185">Reference proteome</keyword>
<dbReference type="Proteomes" id="UP000005237">
    <property type="component" value="Unassembled WGS sequence"/>
</dbReference>
<dbReference type="InterPro" id="IPR019422">
    <property type="entry name" value="7TM_GPCR_serpentine_rcpt_Srh"/>
</dbReference>
<dbReference type="PANTHER" id="PTHR47405">
    <property type="entry name" value="SERPENTINE RECEPTOR, CLASS H-RELATED"/>
    <property type="match status" value="1"/>
</dbReference>
<feature type="transmembrane region" description="Helical" evidence="1">
    <location>
        <begin position="491"/>
        <end position="515"/>
    </location>
</feature>
<feature type="transmembrane region" description="Helical" evidence="1">
    <location>
        <begin position="158"/>
        <end position="182"/>
    </location>
</feature>